<evidence type="ECO:0000256" key="2">
    <source>
        <dbReference type="SAM" id="Phobius"/>
    </source>
</evidence>
<organism evidence="3 4">
    <name type="scientific">Naematelia encephala</name>
    <dbReference type="NCBI Taxonomy" id="71784"/>
    <lineage>
        <taxon>Eukaryota</taxon>
        <taxon>Fungi</taxon>
        <taxon>Dikarya</taxon>
        <taxon>Basidiomycota</taxon>
        <taxon>Agaricomycotina</taxon>
        <taxon>Tremellomycetes</taxon>
        <taxon>Tremellales</taxon>
        <taxon>Naemateliaceae</taxon>
        <taxon>Naematelia</taxon>
    </lineage>
</organism>
<feature type="transmembrane region" description="Helical" evidence="2">
    <location>
        <begin position="160"/>
        <end position="181"/>
    </location>
</feature>
<keyword evidence="2" id="KW-1133">Transmembrane helix</keyword>
<feature type="compositionally biased region" description="Polar residues" evidence="1">
    <location>
        <begin position="21"/>
        <end position="38"/>
    </location>
</feature>
<evidence type="ECO:0000313" key="4">
    <source>
        <dbReference type="Proteomes" id="UP000193986"/>
    </source>
</evidence>
<feature type="transmembrane region" description="Helical" evidence="2">
    <location>
        <begin position="127"/>
        <end position="148"/>
    </location>
</feature>
<protein>
    <submittedName>
        <fullName evidence="3">Uncharacterized protein</fullName>
    </submittedName>
</protein>
<dbReference type="EMBL" id="MCFC01000018">
    <property type="protein sequence ID" value="ORY30780.1"/>
    <property type="molecule type" value="Genomic_DNA"/>
</dbReference>
<evidence type="ECO:0000256" key="1">
    <source>
        <dbReference type="SAM" id="MobiDB-lite"/>
    </source>
</evidence>
<dbReference type="STRING" id="71784.A0A1Y2B8C8"/>
<dbReference type="AlphaFoldDB" id="A0A1Y2B8C8"/>
<keyword evidence="4" id="KW-1185">Reference proteome</keyword>
<accession>A0A1Y2B8C8</accession>
<feature type="region of interest" description="Disordered" evidence="1">
    <location>
        <begin position="1"/>
        <end position="38"/>
    </location>
</feature>
<gene>
    <name evidence="3" type="ORF">BCR39DRAFT_528281</name>
</gene>
<dbReference type="InParanoid" id="A0A1Y2B8C8"/>
<feature type="transmembrane region" description="Helical" evidence="2">
    <location>
        <begin position="88"/>
        <end position="106"/>
    </location>
</feature>
<keyword evidence="2" id="KW-0812">Transmembrane</keyword>
<evidence type="ECO:0000313" key="3">
    <source>
        <dbReference type="EMBL" id="ORY30780.1"/>
    </source>
</evidence>
<dbReference type="Proteomes" id="UP000193986">
    <property type="component" value="Unassembled WGS sequence"/>
</dbReference>
<feature type="transmembrane region" description="Helical" evidence="2">
    <location>
        <begin position="57"/>
        <end position="76"/>
    </location>
</feature>
<name>A0A1Y2B8C8_9TREE</name>
<reference evidence="3 4" key="1">
    <citation type="submission" date="2016-07" db="EMBL/GenBank/DDBJ databases">
        <title>Pervasive Adenine N6-methylation of Active Genes in Fungi.</title>
        <authorList>
            <consortium name="DOE Joint Genome Institute"/>
            <person name="Mondo S.J."/>
            <person name="Dannebaum R.O."/>
            <person name="Kuo R.C."/>
            <person name="Labutti K."/>
            <person name="Haridas S."/>
            <person name="Kuo A."/>
            <person name="Salamov A."/>
            <person name="Ahrendt S.R."/>
            <person name="Lipzen A."/>
            <person name="Sullivan W."/>
            <person name="Andreopoulos W.B."/>
            <person name="Clum A."/>
            <person name="Lindquist E."/>
            <person name="Daum C."/>
            <person name="Ramamoorthy G.K."/>
            <person name="Gryganskyi A."/>
            <person name="Culley D."/>
            <person name="Magnuson J.K."/>
            <person name="James T.Y."/>
            <person name="O'Malley M.A."/>
            <person name="Stajich J.E."/>
            <person name="Spatafora J.W."/>
            <person name="Visel A."/>
            <person name="Grigoriev I.V."/>
        </authorList>
    </citation>
    <scope>NUCLEOTIDE SEQUENCE [LARGE SCALE GENOMIC DNA]</scope>
    <source>
        <strain evidence="3 4">68-887.2</strain>
    </source>
</reference>
<dbReference type="OrthoDB" id="4838853at2759"/>
<dbReference type="PANTHER" id="PTHR42024">
    <property type="entry name" value="AMINO ACID PERMEASE_ SLC12A DOMAIN-CONTAINING PROTEIN"/>
    <property type="match status" value="1"/>
</dbReference>
<sequence length="334" mass="37287">MSLDPIGPCDSSPISPDTDLSKSSSLLPQPTGTSSVHHQQLPSLEYTLKTRKRSITIIWSLLIIDSVVLPISLYFALWYGTSLTPNNVFTVITAVIGIVSLIKYALRTWNLIKKSSACRPRDARRWSLDWFHWWLTFMWILIIIELVVGSIPTLPPIRVLALPGPTALFVWGTLILLMEVLRLANVRAPIRISSQPRGSIILPAIYPIIEDIVAVDGGGGTAYRDRLGKRYEASSVFRQMLGRLSLAWGIGAELAGAVTIALVFTIEKDAAYVVGWALPVIWAGVWAVLTIWYVKKELKRELNQWYSQSGEDTTGPDILELGENRIELQNRIIE</sequence>
<comment type="caution">
    <text evidence="3">The sequence shown here is derived from an EMBL/GenBank/DDBJ whole genome shotgun (WGS) entry which is preliminary data.</text>
</comment>
<keyword evidence="2" id="KW-0472">Membrane</keyword>
<feature type="transmembrane region" description="Helical" evidence="2">
    <location>
        <begin position="272"/>
        <end position="294"/>
    </location>
</feature>
<dbReference type="PANTHER" id="PTHR42024:SF1">
    <property type="entry name" value="AMINO ACID PERMEASE_ SLC12A DOMAIN-CONTAINING PROTEIN"/>
    <property type="match status" value="1"/>
</dbReference>
<proteinExistence type="predicted"/>
<feature type="transmembrane region" description="Helical" evidence="2">
    <location>
        <begin position="246"/>
        <end position="266"/>
    </location>
</feature>